<evidence type="ECO:0000256" key="1">
    <source>
        <dbReference type="SAM" id="Phobius"/>
    </source>
</evidence>
<feature type="transmembrane region" description="Helical" evidence="1">
    <location>
        <begin position="110"/>
        <end position="129"/>
    </location>
</feature>
<proteinExistence type="predicted"/>
<feature type="transmembrane region" description="Helical" evidence="1">
    <location>
        <begin position="79"/>
        <end position="98"/>
    </location>
</feature>
<organism evidence="2 3">
    <name type="scientific">Streptomyces rimosus subsp. rimosus</name>
    <dbReference type="NCBI Taxonomy" id="132474"/>
    <lineage>
        <taxon>Bacteria</taxon>
        <taxon>Bacillati</taxon>
        <taxon>Actinomycetota</taxon>
        <taxon>Actinomycetes</taxon>
        <taxon>Kitasatosporales</taxon>
        <taxon>Streptomycetaceae</taxon>
        <taxon>Streptomyces</taxon>
    </lineage>
</organism>
<evidence type="ECO:0000313" key="2">
    <source>
        <dbReference type="EMBL" id="UNZ07620.1"/>
    </source>
</evidence>
<protein>
    <submittedName>
        <fullName evidence="2">Uncharacterized protein</fullName>
    </submittedName>
</protein>
<dbReference type="Proteomes" id="UP000829494">
    <property type="component" value="Chromosome"/>
</dbReference>
<dbReference type="RefSeq" id="WP_003982349.1">
    <property type="nucleotide sequence ID" value="NZ_CP043497.1"/>
</dbReference>
<dbReference type="GeneID" id="66853235"/>
<keyword evidence="1" id="KW-1133">Transmembrane helix</keyword>
<evidence type="ECO:0000313" key="3">
    <source>
        <dbReference type="Proteomes" id="UP000829494"/>
    </source>
</evidence>
<keyword evidence="3" id="KW-1185">Reference proteome</keyword>
<gene>
    <name evidence="2" type="ORF">SRIMR7_36250</name>
</gene>
<keyword evidence="1" id="KW-0812">Transmembrane</keyword>
<feature type="transmembrane region" description="Helical" evidence="1">
    <location>
        <begin position="31"/>
        <end position="47"/>
    </location>
</feature>
<reference evidence="2 3" key="1">
    <citation type="submission" date="2022-03" db="EMBL/GenBank/DDBJ databases">
        <title>Complete genome of Streptomyces rimosus ssp. rimosus R7 (=ATCC 10970).</title>
        <authorList>
            <person name="Beganovic S."/>
            <person name="Ruckert C."/>
            <person name="Busche T."/>
            <person name="Kalinowski J."/>
            <person name="Wittmann C."/>
        </authorList>
    </citation>
    <scope>NUCLEOTIDE SEQUENCE [LARGE SCALE GENOMIC DNA]</scope>
    <source>
        <strain evidence="2 3">R7</strain>
    </source>
</reference>
<sequence>MDGYLVTGDLLMGAALFGTARRGRTLAGRRRGVRTAALVAFGGVLLGVGRDPAVMVCAVSALGAAAVLLADMTTVRRSVLSVAWSVAAGALTALNLGQERGGSWVAERKPWVTVSALAVLGALAAAAVATARLARDPDVGPGGV</sequence>
<dbReference type="EMBL" id="CP094298">
    <property type="protein sequence ID" value="UNZ07620.1"/>
    <property type="molecule type" value="Genomic_DNA"/>
</dbReference>
<name>A0ABY3ZDQ8_STRRM</name>
<keyword evidence="1" id="KW-0472">Membrane</keyword>
<accession>A0ABY3ZDQ8</accession>
<feature type="transmembrane region" description="Helical" evidence="1">
    <location>
        <begin position="53"/>
        <end position="72"/>
    </location>
</feature>